<protein>
    <submittedName>
        <fullName evidence="2">Uncharacterized protein</fullName>
    </submittedName>
</protein>
<evidence type="ECO:0000313" key="2">
    <source>
        <dbReference type="EMBL" id="KYK54803.1"/>
    </source>
</evidence>
<dbReference type="AlphaFoldDB" id="A0A151GCK4"/>
<organism evidence="2 3">
    <name type="scientific">Drechmeria coniospora</name>
    <name type="common">Nematophagous fungus</name>
    <name type="synonym">Meria coniospora</name>
    <dbReference type="NCBI Taxonomy" id="98403"/>
    <lineage>
        <taxon>Eukaryota</taxon>
        <taxon>Fungi</taxon>
        <taxon>Dikarya</taxon>
        <taxon>Ascomycota</taxon>
        <taxon>Pezizomycotina</taxon>
        <taxon>Sordariomycetes</taxon>
        <taxon>Hypocreomycetidae</taxon>
        <taxon>Hypocreales</taxon>
        <taxon>Ophiocordycipitaceae</taxon>
        <taxon>Drechmeria</taxon>
    </lineage>
</organism>
<evidence type="ECO:0000256" key="1">
    <source>
        <dbReference type="SAM" id="MobiDB-lite"/>
    </source>
</evidence>
<gene>
    <name evidence="2" type="ORF">DCS_06763</name>
</gene>
<evidence type="ECO:0000313" key="3">
    <source>
        <dbReference type="Proteomes" id="UP000076580"/>
    </source>
</evidence>
<name>A0A151GCK4_DRECN</name>
<dbReference type="EMBL" id="LAYC01000003">
    <property type="protein sequence ID" value="KYK54803.1"/>
    <property type="molecule type" value="Genomic_DNA"/>
</dbReference>
<accession>A0A151GCK4</accession>
<feature type="region of interest" description="Disordered" evidence="1">
    <location>
        <begin position="1"/>
        <end position="63"/>
    </location>
</feature>
<sequence length="63" mass="6758">MVVCQGNADPDVTPRASRTNQRCLQPKADAAGVTTQQLGSPVEKKPAFRQTQPTLRHGNGAKE</sequence>
<dbReference type="Proteomes" id="UP000076580">
    <property type="component" value="Chromosome 03"/>
</dbReference>
<dbReference type="RefSeq" id="XP_040654155.1">
    <property type="nucleotide sequence ID" value="XM_040804051.1"/>
</dbReference>
<reference evidence="2 3" key="1">
    <citation type="journal article" date="2016" name="Sci. Rep.">
        <title>Insights into Adaptations to a Near-Obligate Nematode Endoparasitic Lifestyle from the Finished Genome of Drechmeria coniospora.</title>
        <authorList>
            <person name="Zhang L."/>
            <person name="Zhou Z."/>
            <person name="Guo Q."/>
            <person name="Fokkens L."/>
            <person name="Miskei M."/>
            <person name="Pocsi I."/>
            <person name="Zhang W."/>
            <person name="Chen M."/>
            <person name="Wang L."/>
            <person name="Sun Y."/>
            <person name="Donzelli B.G."/>
            <person name="Gibson D.M."/>
            <person name="Nelson D.R."/>
            <person name="Luo J.G."/>
            <person name="Rep M."/>
            <person name="Liu H."/>
            <person name="Yang S."/>
            <person name="Wang J."/>
            <person name="Krasnoff S.B."/>
            <person name="Xu Y."/>
            <person name="Molnar I."/>
            <person name="Lin M."/>
        </authorList>
    </citation>
    <scope>NUCLEOTIDE SEQUENCE [LARGE SCALE GENOMIC DNA]</scope>
    <source>
        <strain evidence="2 3">ARSEF 6962</strain>
    </source>
</reference>
<comment type="caution">
    <text evidence="2">The sequence shown here is derived from an EMBL/GenBank/DDBJ whole genome shotgun (WGS) entry which is preliminary data.</text>
</comment>
<dbReference type="GeneID" id="63719406"/>
<keyword evidence="3" id="KW-1185">Reference proteome</keyword>
<dbReference type="InParanoid" id="A0A151GCK4"/>
<proteinExistence type="predicted"/>